<evidence type="ECO:0000256" key="7">
    <source>
        <dbReference type="RuleBase" id="RU000461"/>
    </source>
</evidence>
<accession>A0A853BUH8</accession>
<evidence type="ECO:0000256" key="4">
    <source>
        <dbReference type="ARBA" id="ARBA00023002"/>
    </source>
</evidence>
<comment type="similarity">
    <text evidence="1 7">Belongs to the cytochrome P450 family.</text>
</comment>
<dbReference type="AlphaFoldDB" id="A0A853BUH8"/>
<reference evidence="9 10" key="1">
    <citation type="submission" date="2020-07" db="EMBL/GenBank/DDBJ databases">
        <title>Sequencing the genomes of 1000 actinobacteria strains.</title>
        <authorList>
            <person name="Klenk H.-P."/>
        </authorList>
    </citation>
    <scope>NUCLEOTIDE SEQUENCE [LARGE SCALE GENOMIC DNA]</scope>
    <source>
        <strain evidence="9 10">DSM 45927</strain>
    </source>
</reference>
<dbReference type="FunFam" id="1.10.630.10:FF:000018">
    <property type="entry name" value="Cytochrome P450 monooxygenase"/>
    <property type="match status" value="1"/>
</dbReference>
<dbReference type="PROSITE" id="PS00086">
    <property type="entry name" value="CYTOCHROME_P450"/>
    <property type="match status" value="1"/>
</dbReference>
<dbReference type="PRINTS" id="PR00385">
    <property type="entry name" value="P450"/>
</dbReference>
<feature type="region of interest" description="Disordered" evidence="8">
    <location>
        <begin position="1"/>
        <end position="22"/>
    </location>
</feature>
<dbReference type="GO" id="GO:0020037">
    <property type="term" value="F:heme binding"/>
    <property type="evidence" value="ECO:0007669"/>
    <property type="project" value="InterPro"/>
</dbReference>
<dbReference type="Pfam" id="PF00067">
    <property type="entry name" value="p450"/>
    <property type="match status" value="1"/>
</dbReference>
<proteinExistence type="inferred from homology"/>
<comment type="caution">
    <text evidence="9">The sequence shown here is derived from an EMBL/GenBank/DDBJ whole genome shotgun (WGS) entry which is preliminary data.</text>
</comment>
<evidence type="ECO:0000256" key="2">
    <source>
        <dbReference type="ARBA" id="ARBA00022617"/>
    </source>
</evidence>
<keyword evidence="4 7" id="KW-0560">Oxidoreductase</keyword>
<dbReference type="PANTHER" id="PTHR46696">
    <property type="entry name" value="P450, PUTATIVE (EUROFUNG)-RELATED"/>
    <property type="match status" value="1"/>
</dbReference>
<gene>
    <name evidence="9" type="ORF">HNR12_005225</name>
</gene>
<evidence type="ECO:0000256" key="8">
    <source>
        <dbReference type="SAM" id="MobiDB-lite"/>
    </source>
</evidence>
<dbReference type="EMBL" id="JACCFO010000001">
    <property type="protein sequence ID" value="NYI98948.1"/>
    <property type="molecule type" value="Genomic_DNA"/>
</dbReference>
<evidence type="ECO:0000256" key="1">
    <source>
        <dbReference type="ARBA" id="ARBA00010617"/>
    </source>
</evidence>
<dbReference type="InterPro" id="IPR017972">
    <property type="entry name" value="Cyt_P450_CS"/>
</dbReference>
<dbReference type="Gene3D" id="1.10.630.10">
    <property type="entry name" value="Cytochrome P450"/>
    <property type="match status" value="1"/>
</dbReference>
<dbReference type="InterPro" id="IPR002397">
    <property type="entry name" value="Cyt_P450_B"/>
</dbReference>
<keyword evidence="2 7" id="KW-0349">Heme</keyword>
<dbReference type="PANTHER" id="PTHR46696:SF1">
    <property type="entry name" value="CYTOCHROME P450 YJIB-RELATED"/>
    <property type="match status" value="1"/>
</dbReference>
<keyword evidence="6 7" id="KW-0503">Monooxygenase</keyword>
<sequence length="394" mass="41592">MTGQVAAPPIPEAEPGSPGAPRAYAALRAHDPVCRVAAPKGEPAWLVTRHADVRAALADPRLVRPLAGTWPPGHPPARPPRPTLLELSGADHARHRSAAAAFLSPRRLEAGAGRIRALAHECADHLVRQGPPADLRAGFAAPFPLRVLCALLGVDPAEEAEFGPHVRTVLNPARVPSEAFLASVAALEDYAGRLADRGRRGPDSALPAALAADPALDRDGRALVVQSVLIAGYHTVVQHLGAALAALLQRPHGLAEVCASPHVLDTAVEELLRHVPLMNAFVLLVATEDLELGGRAIARGEAVMPVIASANRDRAVFADPDDLAPRRRPNPHLAFGRGPHHCLGAHLARMELRIGLAVLAERLPGARLAVPAHSLAWDDADLRAPLRLPATWST</sequence>
<evidence type="ECO:0000313" key="10">
    <source>
        <dbReference type="Proteomes" id="UP000575985"/>
    </source>
</evidence>
<dbReference type="RefSeq" id="WP_179770005.1">
    <property type="nucleotide sequence ID" value="NZ_JACCFO010000001.1"/>
</dbReference>
<dbReference type="PRINTS" id="PR00359">
    <property type="entry name" value="BP450"/>
</dbReference>
<name>A0A853BUH8_9ACTN</name>
<evidence type="ECO:0000256" key="6">
    <source>
        <dbReference type="ARBA" id="ARBA00023033"/>
    </source>
</evidence>
<evidence type="ECO:0000256" key="5">
    <source>
        <dbReference type="ARBA" id="ARBA00023004"/>
    </source>
</evidence>
<dbReference type="InterPro" id="IPR001128">
    <property type="entry name" value="Cyt_P450"/>
</dbReference>
<dbReference type="Proteomes" id="UP000575985">
    <property type="component" value="Unassembled WGS sequence"/>
</dbReference>
<protein>
    <submittedName>
        <fullName evidence="9">Cytochrome P450</fullName>
    </submittedName>
</protein>
<dbReference type="GO" id="GO:0004497">
    <property type="term" value="F:monooxygenase activity"/>
    <property type="evidence" value="ECO:0007669"/>
    <property type="project" value="UniProtKB-KW"/>
</dbReference>
<dbReference type="SUPFAM" id="SSF48264">
    <property type="entry name" value="Cytochrome P450"/>
    <property type="match status" value="1"/>
</dbReference>
<dbReference type="GO" id="GO:0005506">
    <property type="term" value="F:iron ion binding"/>
    <property type="evidence" value="ECO:0007669"/>
    <property type="project" value="InterPro"/>
</dbReference>
<dbReference type="GO" id="GO:0016705">
    <property type="term" value="F:oxidoreductase activity, acting on paired donors, with incorporation or reduction of molecular oxygen"/>
    <property type="evidence" value="ECO:0007669"/>
    <property type="project" value="InterPro"/>
</dbReference>
<keyword evidence="3 7" id="KW-0479">Metal-binding</keyword>
<keyword evidence="10" id="KW-1185">Reference proteome</keyword>
<organism evidence="9 10">
    <name type="scientific">Streptomonospora nanhaiensis</name>
    <dbReference type="NCBI Taxonomy" id="1323731"/>
    <lineage>
        <taxon>Bacteria</taxon>
        <taxon>Bacillati</taxon>
        <taxon>Actinomycetota</taxon>
        <taxon>Actinomycetes</taxon>
        <taxon>Streptosporangiales</taxon>
        <taxon>Nocardiopsidaceae</taxon>
        <taxon>Streptomonospora</taxon>
    </lineage>
</organism>
<evidence type="ECO:0000313" key="9">
    <source>
        <dbReference type="EMBL" id="NYI98948.1"/>
    </source>
</evidence>
<keyword evidence="5 7" id="KW-0408">Iron</keyword>
<dbReference type="InterPro" id="IPR036396">
    <property type="entry name" value="Cyt_P450_sf"/>
</dbReference>
<evidence type="ECO:0000256" key="3">
    <source>
        <dbReference type="ARBA" id="ARBA00022723"/>
    </source>
</evidence>